<keyword evidence="3" id="KW-1185">Reference proteome</keyword>
<proteinExistence type="predicted"/>
<accession>A0A6J8BZA5</accession>
<gene>
    <name evidence="2" type="ORF">MCOR_23433</name>
</gene>
<feature type="region of interest" description="Disordered" evidence="1">
    <location>
        <begin position="115"/>
        <end position="159"/>
    </location>
</feature>
<dbReference type="OrthoDB" id="6159314at2759"/>
<sequence>MPGPLALYETIQIIQQQPPFKNILETSSTDQGYQQMTYVSSYAHLPPTMSKSYLVQSSIPLQKQLAASGSYQVSPMLTAVPTNSTIPVESMANPPPPTFMTPIMTTLSALGALTGLKKQRKPKERGNSSSSDISLEREYTRWQENSGARDRSRSSQLPKMQIFNGRGSITWEAFIYQFERTADRRQWENRKKVCRLLDCLSDVALEYARKVNTNDDSKALRKALKQRFSKKDDQTRLEPKQSSEDIKTKILRGM</sequence>
<evidence type="ECO:0000313" key="2">
    <source>
        <dbReference type="EMBL" id="CAC5388154.1"/>
    </source>
</evidence>
<feature type="compositionally biased region" description="Basic and acidic residues" evidence="1">
    <location>
        <begin position="134"/>
        <end position="153"/>
    </location>
</feature>
<name>A0A6J8BZA5_MYTCO</name>
<dbReference type="Proteomes" id="UP000507470">
    <property type="component" value="Unassembled WGS sequence"/>
</dbReference>
<organism evidence="2 3">
    <name type="scientific">Mytilus coruscus</name>
    <name type="common">Sea mussel</name>
    <dbReference type="NCBI Taxonomy" id="42192"/>
    <lineage>
        <taxon>Eukaryota</taxon>
        <taxon>Metazoa</taxon>
        <taxon>Spiralia</taxon>
        <taxon>Lophotrochozoa</taxon>
        <taxon>Mollusca</taxon>
        <taxon>Bivalvia</taxon>
        <taxon>Autobranchia</taxon>
        <taxon>Pteriomorphia</taxon>
        <taxon>Mytilida</taxon>
        <taxon>Mytiloidea</taxon>
        <taxon>Mytilidae</taxon>
        <taxon>Mytilinae</taxon>
        <taxon>Mytilus</taxon>
    </lineage>
</organism>
<protein>
    <submittedName>
        <fullName evidence="2">Uncharacterized protein</fullName>
    </submittedName>
</protein>
<evidence type="ECO:0000256" key="1">
    <source>
        <dbReference type="SAM" id="MobiDB-lite"/>
    </source>
</evidence>
<dbReference type="EMBL" id="CACVKT020004142">
    <property type="protein sequence ID" value="CAC5388154.1"/>
    <property type="molecule type" value="Genomic_DNA"/>
</dbReference>
<evidence type="ECO:0000313" key="3">
    <source>
        <dbReference type="Proteomes" id="UP000507470"/>
    </source>
</evidence>
<dbReference type="AlphaFoldDB" id="A0A6J8BZA5"/>
<reference evidence="2 3" key="1">
    <citation type="submission" date="2020-06" db="EMBL/GenBank/DDBJ databases">
        <authorList>
            <person name="Li R."/>
            <person name="Bekaert M."/>
        </authorList>
    </citation>
    <scope>NUCLEOTIDE SEQUENCE [LARGE SCALE GENOMIC DNA]</scope>
    <source>
        <strain evidence="3">wild</strain>
    </source>
</reference>